<proteinExistence type="predicted"/>
<dbReference type="EMBL" id="UINC01100537">
    <property type="protein sequence ID" value="SVC60670.1"/>
    <property type="molecule type" value="Genomic_DNA"/>
</dbReference>
<sequence>MHSRQRSLSLGLFLGLFLLQGFRPLPAAADDVCQLLAGFTAKGSQDQHRREEVFLPLPQADG</sequence>
<gene>
    <name evidence="1" type="ORF">METZ01_LOCUS313524</name>
</gene>
<accession>A0A382NJ13</accession>
<organism evidence="1">
    <name type="scientific">marine metagenome</name>
    <dbReference type="NCBI Taxonomy" id="408172"/>
    <lineage>
        <taxon>unclassified sequences</taxon>
        <taxon>metagenomes</taxon>
        <taxon>ecological metagenomes</taxon>
    </lineage>
</organism>
<feature type="non-terminal residue" evidence="1">
    <location>
        <position position="62"/>
    </location>
</feature>
<protein>
    <submittedName>
        <fullName evidence="1">Uncharacterized protein</fullName>
    </submittedName>
</protein>
<dbReference type="AlphaFoldDB" id="A0A382NJ13"/>
<name>A0A382NJ13_9ZZZZ</name>
<evidence type="ECO:0000313" key="1">
    <source>
        <dbReference type="EMBL" id="SVC60670.1"/>
    </source>
</evidence>
<reference evidence="1" key="1">
    <citation type="submission" date="2018-05" db="EMBL/GenBank/DDBJ databases">
        <authorList>
            <person name="Lanie J.A."/>
            <person name="Ng W.-L."/>
            <person name="Kazmierczak K.M."/>
            <person name="Andrzejewski T.M."/>
            <person name="Davidsen T.M."/>
            <person name="Wayne K.J."/>
            <person name="Tettelin H."/>
            <person name="Glass J.I."/>
            <person name="Rusch D."/>
            <person name="Podicherti R."/>
            <person name="Tsui H.-C.T."/>
            <person name="Winkler M.E."/>
        </authorList>
    </citation>
    <scope>NUCLEOTIDE SEQUENCE</scope>
</reference>